<dbReference type="EMBL" id="SMFZ01000001">
    <property type="protein sequence ID" value="TCK26332.1"/>
    <property type="molecule type" value="Genomic_DNA"/>
</dbReference>
<dbReference type="AlphaFoldDB" id="A0A4R1I858"/>
<evidence type="ECO:0000313" key="1">
    <source>
        <dbReference type="EMBL" id="TCK26332.1"/>
    </source>
</evidence>
<protein>
    <submittedName>
        <fullName evidence="1">Uncharacterized protein</fullName>
    </submittedName>
</protein>
<dbReference type="Proteomes" id="UP000295560">
    <property type="component" value="Unassembled WGS sequence"/>
</dbReference>
<gene>
    <name evidence="1" type="ORF">EV378_2163</name>
</gene>
<comment type="caution">
    <text evidence="1">The sequence shown here is derived from an EMBL/GenBank/DDBJ whole genome shotgun (WGS) entry which is preliminary data.</text>
</comment>
<dbReference type="RefSeq" id="WP_132423426.1">
    <property type="nucleotide sequence ID" value="NZ_SMFZ01000001.1"/>
</dbReference>
<sequence>MPSSHVSAVRPTPHAPHDRAIRESLSFEDYLRLTPGRRRRRGGDLTDAERSALDRLPGPLDVLAHVQPEAVPPALSQLGRLASNSSRVRLHVVVGTRAGGDDPLFIVLDADGAELGVLDGGRARVIDDLASLVQRTAS</sequence>
<name>A0A4R1I858_PSEEN</name>
<evidence type="ECO:0000313" key="2">
    <source>
        <dbReference type="Proteomes" id="UP000295560"/>
    </source>
</evidence>
<reference evidence="1 2" key="1">
    <citation type="submission" date="2019-03" db="EMBL/GenBank/DDBJ databases">
        <title>Sequencing the genomes of 1000 actinobacteria strains.</title>
        <authorList>
            <person name="Klenk H.-P."/>
        </authorList>
    </citation>
    <scope>NUCLEOTIDE SEQUENCE [LARGE SCALE GENOMIC DNA]</scope>
    <source>
        <strain evidence="1 2">DSM 44969</strain>
    </source>
</reference>
<keyword evidence="2" id="KW-1185">Reference proteome</keyword>
<organism evidence="1 2">
    <name type="scientific">Pseudonocardia endophytica</name>
    <dbReference type="NCBI Taxonomy" id="401976"/>
    <lineage>
        <taxon>Bacteria</taxon>
        <taxon>Bacillati</taxon>
        <taxon>Actinomycetota</taxon>
        <taxon>Actinomycetes</taxon>
        <taxon>Pseudonocardiales</taxon>
        <taxon>Pseudonocardiaceae</taxon>
        <taxon>Pseudonocardia</taxon>
    </lineage>
</organism>
<proteinExistence type="predicted"/>
<dbReference type="OrthoDB" id="4464348at2"/>
<accession>A0A4R1I858</accession>